<sequence>MTTVSIAVYMTADGEPVRDLLSHLGWVIGIGAEIAAAVAPGLPQAKRLHAALRTVIQLGIDDAWRAAQAGVLSDAANEASALLIANPGIGVEHISSGDYIAARIRDGVARLTDVAGAEIYADAGIAEKGGA</sequence>
<dbReference type="EMBL" id="JACIFZ010000010">
    <property type="protein sequence ID" value="MBB4225179.1"/>
    <property type="molecule type" value="Genomic_DNA"/>
</dbReference>
<comment type="caution">
    <text evidence="2">The sequence shown here is derived from an EMBL/GenBank/DDBJ whole genome shotgun (WGS) entry which is preliminary data.</text>
</comment>
<evidence type="ECO:0000256" key="1">
    <source>
        <dbReference type="SAM" id="Phobius"/>
    </source>
</evidence>
<keyword evidence="1" id="KW-0472">Membrane</keyword>
<keyword evidence="1" id="KW-0812">Transmembrane</keyword>
<evidence type="ECO:0000313" key="3">
    <source>
        <dbReference type="Proteomes" id="UP000524450"/>
    </source>
</evidence>
<evidence type="ECO:0000313" key="2">
    <source>
        <dbReference type="EMBL" id="MBB4225179.1"/>
    </source>
</evidence>
<name>A0A840G0R2_9BURK</name>
<dbReference type="Proteomes" id="UP000524450">
    <property type="component" value="Unassembled WGS sequence"/>
</dbReference>
<gene>
    <name evidence="2" type="ORF">GGD71_005988</name>
</gene>
<keyword evidence="1" id="KW-1133">Transmembrane helix</keyword>
<protein>
    <submittedName>
        <fullName evidence="2">Uncharacterized protein</fullName>
    </submittedName>
</protein>
<accession>A0A840G0R2</accession>
<reference evidence="2 3" key="1">
    <citation type="submission" date="2020-08" db="EMBL/GenBank/DDBJ databases">
        <title>Genomic Encyclopedia of Type Strains, Phase IV (KMG-V): Genome sequencing to study the core and pangenomes of soil and plant-associated prokaryotes.</title>
        <authorList>
            <person name="Whitman W."/>
        </authorList>
    </citation>
    <scope>NUCLEOTIDE SEQUENCE [LARGE SCALE GENOMIC DNA]</scope>
    <source>
        <strain evidence="2 3">34/80</strain>
    </source>
</reference>
<dbReference type="AlphaFoldDB" id="A0A840G0R2"/>
<organism evidence="2 3">
    <name type="scientific">Variovorax guangxiensis</name>
    <dbReference type="NCBI Taxonomy" id="1775474"/>
    <lineage>
        <taxon>Bacteria</taxon>
        <taxon>Pseudomonadati</taxon>
        <taxon>Pseudomonadota</taxon>
        <taxon>Betaproteobacteria</taxon>
        <taxon>Burkholderiales</taxon>
        <taxon>Comamonadaceae</taxon>
        <taxon>Variovorax</taxon>
    </lineage>
</organism>
<proteinExistence type="predicted"/>
<feature type="transmembrane region" description="Helical" evidence="1">
    <location>
        <begin position="20"/>
        <end position="39"/>
    </location>
</feature>
<dbReference type="RefSeq" id="WP_184642002.1">
    <property type="nucleotide sequence ID" value="NZ_JACIFZ010000010.1"/>
</dbReference>